<sequence>MTRTNFPPRYTGWAADKHVCGLYYVIPSGRQYLPQVRLDSHTTISPVCFNTTLRQVFSNTTASGIAEARYTFPLYDGAAVAGYTISYAGKVLNGVVKQKEVARQTFQAAVDRGETAGLLEALPAGIFGTTIGNVPANIEVHVEIRYCGALIHDAALDGLRFTLPTSIAPRYGEYPGQVLQSNTTAPGGVSITVDIDMGSSNIRKVQSPTHPIAVSMGSTSGSAEAAFTPSKASATLTLGSTELAADFVLQLLIDDISKPQAIVEQHSSLPDRAIMATLVPRFNLQPHSPEIVFIADQSGSMQGPKNVALKAALAVFLKSLPLRVRFNICAFGSTFRFLWPKSLAYNEQHLKDALKFVDSLQARYGGTEMLQPIIAAFEQRLGDLPLEIMLLSDGEIWGEDHLFSYINTKIHQEKVDARMFALGIGTDVSSTLIEGVARAGNGFAQFVTQNEETDQKVVRMLKGALYPHTTDYSIEVHYDKLPSEEDFEIIEKVNDCLRIVEDAAVPAADKAPVSFFNADADLDVPTKTKTDRYGHLPAITTPKLLQAPSSIPPLFPFNRTSVYLLLSESSAAHPVTSVTLRATSPQGSLELSIPITARETGSTVHTLAARKAVQDLEEGRGWLQAATVEEESVKETFPSRFDEIVEREVVRLGERYQVAGEWCSFVAVEDKKKDAEKIATPAWQPAPEESLQVASARVGGEVRRQMGAQAAQSFSPTVSKRKSTYVETRRDRSMTSSQAQYNLRMAPSAAMYAAYTPDRAFGAAPSPSPSSAGGLFGAAPTVRTGGSSMRHRKLVSSRDVAPPSQQAMPPGFVEDGTTIVGRECSDGAGIEGPDVETEAAMHNSDEDMGFGLFDPSPAYNPALAQQAHFPLSPQAAWRGSAPSTTLGHMQQQQQQQMQQAQLRQQQQSAQHAGPGFSVDSNGGNHALRDYQMQLMLLEQQKKHRMLMAGPQPPTVQAAALVPPGQPIDATTMAQYQKEMASAASTPLPDEDDEPLARVEGAARRSMRRSRMTLASPSEAPAAPADVLHAIIALQSFDGFWRWSTEVFILLGVHPTYDPQLGSQDLMSTAVVIAFLETRMSDRKGAWEMVVQKARSWIWFRIVEQNAVATGGAEAVSGLVERVKALL</sequence>
<dbReference type="OrthoDB" id="1729737at2759"/>
<evidence type="ECO:0000259" key="3">
    <source>
        <dbReference type="PROSITE" id="PS51468"/>
    </source>
</evidence>
<comment type="caution">
    <text evidence="4">The sequence shown here is derived from an EMBL/GenBank/DDBJ whole genome shotgun (WGS) entry which is preliminary data.</text>
</comment>
<gene>
    <name evidence="4" type="ORF">B0A48_12361</name>
</gene>
<proteinExistence type="predicted"/>
<organism evidence="4 5">
    <name type="scientific">Cryoendolithus antarcticus</name>
    <dbReference type="NCBI Taxonomy" id="1507870"/>
    <lineage>
        <taxon>Eukaryota</taxon>
        <taxon>Fungi</taxon>
        <taxon>Dikarya</taxon>
        <taxon>Ascomycota</taxon>
        <taxon>Pezizomycotina</taxon>
        <taxon>Dothideomycetes</taxon>
        <taxon>Dothideomycetidae</taxon>
        <taxon>Cladosporiales</taxon>
        <taxon>Cladosporiaceae</taxon>
        <taxon>Cryoendolithus</taxon>
    </lineage>
</organism>
<dbReference type="AlphaFoldDB" id="A0A1V8SS88"/>
<evidence type="ECO:0000259" key="2">
    <source>
        <dbReference type="PROSITE" id="PS50234"/>
    </source>
</evidence>
<feature type="compositionally biased region" description="Low complexity" evidence="1">
    <location>
        <begin position="890"/>
        <end position="910"/>
    </location>
</feature>
<dbReference type="Gene3D" id="3.40.50.410">
    <property type="entry name" value="von Willebrand factor, type A domain"/>
    <property type="match status" value="1"/>
</dbReference>
<protein>
    <recommendedName>
        <fullName evidence="6">VIT domain-containing protein</fullName>
    </recommendedName>
</protein>
<dbReference type="STRING" id="1507870.A0A1V8SS88"/>
<dbReference type="SMART" id="SM00609">
    <property type="entry name" value="VIT"/>
    <property type="match status" value="1"/>
</dbReference>
<dbReference type="EMBL" id="NAJO01000029">
    <property type="protein sequence ID" value="OQO01888.1"/>
    <property type="molecule type" value="Genomic_DNA"/>
</dbReference>
<name>A0A1V8SS88_9PEZI</name>
<dbReference type="PANTHER" id="PTHR45737:SF6">
    <property type="entry name" value="VON WILLEBRAND FACTOR A DOMAIN-CONTAINING PROTEIN 5A"/>
    <property type="match status" value="1"/>
</dbReference>
<dbReference type="PROSITE" id="PS50234">
    <property type="entry name" value="VWFA"/>
    <property type="match status" value="1"/>
</dbReference>
<evidence type="ECO:0000313" key="5">
    <source>
        <dbReference type="Proteomes" id="UP000192596"/>
    </source>
</evidence>
<reference evidence="5" key="1">
    <citation type="submission" date="2017-03" db="EMBL/GenBank/DDBJ databases">
        <title>Genomes of endolithic fungi from Antarctica.</title>
        <authorList>
            <person name="Coleine C."/>
            <person name="Masonjones S."/>
            <person name="Stajich J.E."/>
        </authorList>
    </citation>
    <scope>NUCLEOTIDE SEQUENCE [LARGE SCALE GENOMIC DNA]</scope>
    <source>
        <strain evidence="5">CCFEE 5527</strain>
    </source>
</reference>
<accession>A0A1V8SS88</accession>
<feature type="region of interest" description="Disordered" evidence="1">
    <location>
        <begin position="875"/>
        <end position="924"/>
    </location>
</feature>
<dbReference type="SMART" id="SM00327">
    <property type="entry name" value="VWA"/>
    <property type="match status" value="1"/>
</dbReference>
<dbReference type="InterPro" id="IPR013694">
    <property type="entry name" value="VIT"/>
</dbReference>
<feature type="region of interest" description="Disordered" evidence="1">
    <location>
        <begin position="708"/>
        <end position="739"/>
    </location>
</feature>
<keyword evidence="5" id="KW-1185">Reference proteome</keyword>
<dbReference type="Pfam" id="PF13768">
    <property type="entry name" value="VWA_3"/>
    <property type="match status" value="1"/>
</dbReference>
<feature type="region of interest" description="Disordered" evidence="1">
    <location>
        <begin position="796"/>
        <end position="815"/>
    </location>
</feature>
<dbReference type="SUPFAM" id="SSF53300">
    <property type="entry name" value="vWA-like"/>
    <property type="match status" value="1"/>
</dbReference>
<feature type="domain" description="VIT" evidence="3">
    <location>
        <begin position="19"/>
        <end position="148"/>
    </location>
</feature>
<dbReference type="PANTHER" id="PTHR45737">
    <property type="entry name" value="VON WILLEBRAND FACTOR A DOMAIN-CONTAINING PROTEIN 5A"/>
    <property type="match status" value="1"/>
</dbReference>
<dbReference type="Proteomes" id="UP000192596">
    <property type="component" value="Unassembled WGS sequence"/>
</dbReference>
<evidence type="ECO:0000313" key="4">
    <source>
        <dbReference type="EMBL" id="OQO01888.1"/>
    </source>
</evidence>
<dbReference type="InterPro" id="IPR002035">
    <property type="entry name" value="VWF_A"/>
</dbReference>
<dbReference type="InParanoid" id="A0A1V8SS88"/>
<feature type="domain" description="VWFA" evidence="2">
    <location>
        <begin position="290"/>
        <end position="461"/>
    </location>
</feature>
<dbReference type="Pfam" id="PF08487">
    <property type="entry name" value="VIT"/>
    <property type="match status" value="1"/>
</dbReference>
<dbReference type="InterPro" id="IPR036465">
    <property type="entry name" value="vWFA_dom_sf"/>
</dbReference>
<evidence type="ECO:0008006" key="6">
    <source>
        <dbReference type="Google" id="ProtNLM"/>
    </source>
</evidence>
<dbReference type="PROSITE" id="PS51468">
    <property type="entry name" value="VIT"/>
    <property type="match status" value="1"/>
</dbReference>
<evidence type="ECO:0000256" key="1">
    <source>
        <dbReference type="SAM" id="MobiDB-lite"/>
    </source>
</evidence>